<evidence type="ECO:0000256" key="5">
    <source>
        <dbReference type="ARBA" id="ARBA00022801"/>
    </source>
</evidence>
<dbReference type="NCBIfam" id="TIGR02116">
    <property type="entry name" value="toxin_Txe_YoeB"/>
    <property type="match status" value="1"/>
</dbReference>
<keyword evidence="8" id="KW-1185">Reference proteome</keyword>
<dbReference type="SUPFAM" id="SSF143011">
    <property type="entry name" value="RelE-like"/>
    <property type="match status" value="1"/>
</dbReference>
<evidence type="ECO:0000256" key="3">
    <source>
        <dbReference type="ARBA" id="ARBA00022722"/>
    </source>
</evidence>
<evidence type="ECO:0000256" key="4">
    <source>
        <dbReference type="ARBA" id="ARBA00022759"/>
    </source>
</evidence>
<dbReference type="EMBL" id="MVDD01000039">
    <property type="protein sequence ID" value="PKQ60172.1"/>
    <property type="molecule type" value="Genomic_DNA"/>
</dbReference>
<proteinExistence type="inferred from homology"/>
<evidence type="ECO:0000256" key="6">
    <source>
        <dbReference type="ARBA" id="ARBA00030388"/>
    </source>
</evidence>
<sequence length="93" mass="10870">MNNYKVIKTKQVDKDLKKHFKSGHKASIKRIEQIFIELTKHPYSGVGNPKALKYDLSGYWSREINEKDRLIYRVDDEIITVSVVSAMGHYDDK</sequence>
<evidence type="ECO:0000256" key="2">
    <source>
        <dbReference type="ARBA" id="ARBA00022649"/>
    </source>
</evidence>
<dbReference type="InterPro" id="IPR035093">
    <property type="entry name" value="RelE/ParE_toxin_dom_sf"/>
</dbReference>
<reference evidence="7 8" key="1">
    <citation type="journal article" date="2017" name="Front. Microbiol.">
        <title>Labilibaculum manganireducens gen. nov., sp. nov. and Labilibaculum filiforme sp. nov., Novel Bacteroidetes Isolated from Subsurface Sediments of the Baltic Sea.</title>
        <authorList>
            <person name="Vandieken V."/>
            <person name="Marshall I.P."/>
            <person name="Niemann H."/>
            <person name="Engelen B."/>
            <person name="Cypionka H."/>
        </authorList>
    </citation>
    <scope>NUCLEOTIDE SEQUENCE [LARGE SCALE GENOMIC DNA]</scope>
    <source>
        <strain evidence="7 8">59.16B</strain>
    </source>
</reference>
<dbReference type="PANTHER" id="PTHR38039">
    <property type="entry name" value="TOXIN YOEB"/>
    <property type="match status" value="1"/>
</dbReference>
<accession>A0A2N3HQ47</accession>
<name>A0A2N3HQ47_9BACT</name>
<dbReference type="InterPro" id="IPR009614">
    <property type="entry name" value="YoeB_toxin"/>
</dbReference>
<dbReference type="PANTHER" id="PTHR38039:SF1">
    <property type="entry name" value="TOXIN YOEB"/>
    <property type="match status" value="1"/>
</dbReference>
<gene>
    <name evidence="7" type="ORF">BZG02_20480</name>
</gene>
<dbReference type="Proteomes" id="UP000233535">
    <property type="component" value="Unassembled WGS sequence"/>
</dbReference>
<comment type="similarity">
    <text evidence="1">Belongs to the YoeB family.</text>
</comment>
<dbReference type="Pfam" id="PF06769">
    <property type="entry name" value="YoeB_toxin"/>
    <property type="match status" value="1"/>
</dbReference>
<keyword evidence="4" id="KW-0255">Endonuclease</keyword>
<organism evidence="7 8">
    <name type="scientific">Labilibaculum filiforme</name>
    <dbReference type="NCBI Taxonomy" id="1940526"/>
    <lineage>
        <taxon>Bacteria</taxon>
        <taxon>Pseudomonadati</taxon>
        <taxon>Bacteroidota</taxon>
        <taxon>Bacteroidia</taxon>
        <taxon>Marinilabiliales</taxon>
        <taxon>Marinifilaceae</taxon>
        <taxon>Labilibaculum</taxon>
    </lineage>
</organism>
<comment type="caution">
    <text evidence="7">The sequence shown here is derived from an EMBL/GenBank/DDBJ whole genome shotgun (WGS) entry which is preliminary data.</text>
</comment>
<evidence type="ECO:0000313" key="7">
    <source>
        <dbReference type="EMBL" id="PKQ60172.1"/>
    </source>
</evidence>
<protein>
    <recommendedName>
        <fullName evidence="6">Putative mRNA interferase YoeB</fullName>
    </recommendedName>
</protein>
<dbReference type="RefSeq" id="WP_101263617.1">
    <property type="nucleotide sequence ID" value="NZ_MVDD01000039.1"/>
</dbReference>
<dbReference type="GO" id="GO:0016787">
    <property type="term" value="F:hydrolase activity"/>
    <property type="evidence" value="ECO:0007669"/>
    <property type="project" value="UniProtKB-KW"/>
</dbReference>
<dbReference type="GO" id="GO:0045892">
    <property type="term" value="P:negative regulation of DNA-templated transcription"/>
    <property type="evidence" value="ECO:0007669"/>
    <property type="project" value="TreeGrafter"/>
</dbReference>
<dbReference type="GO" id="GO:0006401">
    <property type="term" value="P:RNA catabolic process"/>
    <property type="evidence" value="ECO:0007669"/>
    <property type="project" value="InterPro"/>
</dbReference>
<dbReference type="GO" id="GO:0004519">
    <property type="term" value="F:endonuclease activity"/>
    <property type="evidence" value="ECO:0007669"/>
    <property type="project" value="UniProtKB-KW"/>
</dbReference>
<evidence type="ECO:0000313" key="8">
    <source>
        <dbReference type="Proteomes" id="UP000233535"/>
    </source>
</evidence>
<dbReference type="OrthoDB" id="9801102at2"/>
<dbReference type="AlphaFoldDB" id="A0A2N3HQ47"/>
<dbReference type="Gene3D" id="3.30.2310.20">
    <property type="entry name" value="RelE-like"/>
    <property type="match status" value="1"/>
</dbReference>
<evidence type="ECO:0000256" key="1">
    <source>
        <dbReference type="ARBA" id="ARBA00008172"/>
    </source>
</evidence>
<keyword evidence="5" id="KW-0378">Hydrolase</keyword>
<keyword evidence="2" id="KW-1277">Toxin-antitoxin system</keyword>
<keyword evidence="3" id="KW-0540">Nuclease</keyword>